<evidence type="ECO:0000313" key="4">
    <source>
        <dbReference type="Proteomes" id="UP001501637"/>
    </source>
</evidence>
<feature type="compositionally biased region" description="Basic and acidic residues" evidence="1">
    <location>
        <begin position="1"/>
        <end position="11"/>
    </location>
</feature>
<dbReference type="InterPro" id="IPR001584">
    <property type="entry name" value="Integrase_cat-core"/>
</dbReference>
<dbReference type="Pfam" id="PF13683">
    <property type="entry name" value="rve_3"/>
    <property type="match status" value="1"/>
</dbReference>
<proteinExistence type="predicted"/>
<feature type="domain" description="Integrase catalytic" evidence="2">
    <location>
        <begin position="23"/>
        <end position="188"/>
    </location>
</feature>
<organism evidence="3 4">
    <name type="scientific">Streptomyces rectiviolaceus</name>
    <dbReference type="NCBI Taxonomy" id="332591"/>
    <lineage>
        <taxon>Bacteria</taxon>
        <taxon>Bacillati</taxon>
        <taxon>Actinomycetota</taxon>
        <taxon>Actinomycetes</taxon>
        <taxon>Kitasatosporales</taxon>
        <taxon>Streptomycetaceae</taxon>
        <taxon>Streptomyces</taxon>
    </lineage>
</organism>
<sequence length="296" mass="32651">MGDPEKSRDRPGATTLGPDVGTVPTQPGLRILAVDFFHVDTVLLRRLYCMVAMEISTRRVHLLGVTAHPTGNWAVQQARDLLMAMDDRVDRFRFLIRDRDTKFTDAFDAVFASEAIQVLLTPIRAPQANAYIERWIGGCRRELLDRTLIVNERHLRTVLAAYETHFNTHRPHRARTARSPVEIYSAVSFTNTRRSRRAAEFRAPTGSVKAVMGTSGRTPLDEYSDKGANSATPSLVHQTGQRRCSLGAPRLPLPGSTGSGPPCSQNHSQTRSRGHPKATPTCDVSVGTTGFEPATP</sequence>
<dbReference type="Proteomes" id="UP001501637">
    <property type="component" value="Unassembled WGS sequence"/>
</dbReference>
<dbReference type="EMBL" id="BAAAUG010000027">
    <property type="protein sequence ID" value="GAA3095082.1"/>
    <property type="molecule type" value="Genomic_DNA"/>
</dbReference>
<comment type="caution">
    <text evidence="3">The sequence shown here is derived from an EMBL/GenBank/DDBJ whole genome shotgun (WGS) entry which is preliminary data.</text>
</comment>
<feature type="compositionally biased region" description="Low complexity" evidence="1">
    <location>
        <begin position="249"/>
        <end position="264"/>
    </location>
</feature>
<evidence type="ECO:0000256" key="1">
    <source>
        <dbReference type="SAM" id="MobiDB-lite"/>
    </source>
</evidence>
<evidence type="ECO:0000313" key="3">
    <source>
        <dbReference type="EMBL" id="GAA3095082.1"/>
    </source>
</evidence>
<dbReference type="SUPFAM" id="SSF53098">
    <property type="entry name" value="Ribonuclease H-like"/>
    <property type="match status" value="1"/>
</dbReference>
<dbReference type="Gene3D" id="3.30.420.10">
    <property type="entry name" value="Ribonuclease H-like superfamily/Ribonuclease H"/>
    <property type="match status" value="1"/>
</dbReference>
<protein>
    <recommendedName>
        <fullName evidence="2">Integrase catalytic domain-containing protein</fullName>
    </recommendedName>
</protein>
<accession>A0ABP6MCG0</accession>
<evidence type="ECO:0000259" key="2">
    <source>
        <dbReference type="PROSITE" id="PS50994"/>
    </source>
</evidence>
<dbReference type="InterPro" id="IPR012337">
    <property type="entry name" value="RNaseH-like_sf"/>
</dbReference>
<keyword evidence="4" id="KW-1185">Reference proteome</keyword>
<dbReference type="InterPro" id="IPR036397">
    <property type="entry name" value="RNaseH_sf"/>
</dbReference>
<feature type="region of interest" description="Disordered" evidence="1">
    <location>
        <begin position="1"/>
        <end position="21"/>
    </location>
</feature>
<gene>
    <name evidence="3" type="ORF">GCM10010449_18400</name>
</gene>
<feature type="compositionally biased region" description="Polar residues" evidence="1">
    <location>
        <begin position="227"/>
        <end position="242"/>
    </location>
</feature>
<name>A0ABP6MCG0_9ACTN</name>
<reference evidence="4" key="1">
    <citation type="journal article" date="2019" name="Int. J. Syst. Evol. Microbiol.">
        <title>The Global Catalogue of Microorganisms (GCM) 10K type strain sequencing project: providing services to taxonomists for standard genome sequencing and annotation.</title>
        <authorList>
            <consortium name="The Broad Institute Genomics Platform"/>
            <consortium name="The Broad Institute Genome Sequencing Center for Infectious Disease"/>
            <person name="Wu L."/>
            <person name="Ma J."/>
        </authorList>
    </citation>
    <scope>NUCLEOTIDE SEQUENCE [LARGE SCALE GENOMIC DNA]</scope>
    <source>
        <strain evidence="4">JCM 9092</strain>
    </source>
</reference>
<dbReference type="PROSITE" id="PS50994">
    <property type="entry name" value="INTEGRASE"/>
    <property type="match status" value="1"/>
</dbReference>
<feature type="region of interest" description="Disordered" evidence="1">
    <location>
        <begin position="209"/>
        <end position="296"/>
    </location>
</feature>